<name>A0A2H0UT14_9BACT</name>
<dbReference type="PANTHER" id="PTHR39189">
    <property type="entry name" value="UPF0173 METAL-DEPENDENT HYDROLASE YTKL"/>
    <property type="match status" value="1"/>
</dbReference>
<organism evidence="1 2">
    <name type="scientific">Candidatus Harrisonbacteria bacterium CG10_big_fil_rev_8_21_14_0_10_40_38</name>
    <dbReference type="NCBI Taxonomy" id="1974583"/>
    <lineage>
        <taxon>Bacteria</taxon>
        <taxon>Candidatus Harrisoniibacteriota</taxon>
    </lineage>
</organism>
<protein>
    <recommendedName>
        <fullName evidence="3">Zn-dependent hydrolase of the beta-lactamase fold-like protein</fullName>
    </recommendedName>
</protein>
<evidence type="ECO:0008006" key="3">
    <source>
        <dbReference type="Google" id="ProtNLM"/>
    </source>
</evidence>
<accession>A0A2H0UT14</accession>
<dbReference type="AlphaFoldDB" id="A0A2H0UT14"/>
<comment type="caution">
    <text evidence="1">The sequence shown here is derived from an EMBL/GenBank/DDBJ whole genome shotgun (WGS) entry which is preliminary data.</text>
</comment>
<dbReference type="Proteomes" id="UP000231157">
    <property type="component" value="Unassembled WGS sequence"/>
</dbReference>
<dbReference type="SUPFAM" id="SSF56281">
    <property type="entry name" value="Metallo-hydrolase/oxidoreductase"/>
    <property type="match status" value="1"/>
</dbReference>
<sequence length="205" mass="22603">MVINWYGEGCFRIQSGDTTLKVDPFDSSTGLTPPRFKADLTIFTDTNYPLPDSASESEDGTIIVGPGEYEIKGIQVLGWQAEAEKEKIKSIYLVNFEDMRLGFLGNLKSIPKAEAVEELDGVDILFVPAGGESFASQASIGKLIKQISPKIIIPSFFSVPNLKRKADKISVFLDEIGKQDTKPQEKLTIKKKELSQSMQVIVLTV</sequence>
<evidence type="ECO:0000313" key="2">
    <source>
        <dbReference type="Proteomes" id="UP000231157"/>
    </source>
</evidence>
<proteinExistence type="predicted"/>
<evidence type="ECO:0000313" key="1">
    <source>
        <dbReference type="EMBL" id="PIR88935.1"/>
    </source>
</evidence>
<dbReference type="Pfam" id="PF13483">
    <property type="entry name" value="Lactamase_B_3"/>
    <property type="match status" value="1"/>
</dbReference>
<reference evidence="2" key="1">
    <citation type="submission" date="2017-09" db="EMBL/GenBank/DDBJ databases">
        <title>Depth-based differentiation of microbial function through sediment-hosted aquifers and enrichment of novel symbionts in the deep terrestrial subsurface.</title>
        <authorList>
            <person name="Probst A.J."/>
            <person name="Ladd B."/>
            <person name="Jarett J.K."/>
            <person name="Geller-Mcgrath D.E."/>
            <person name="Sieber C.M.K."/>
            <person name="Emerson J.B."/>
            <person name="Anantharaman K."/>
            <person name="Thomas B.C."/>
            <person name="Malmstrom R."/>
            <person name="Stieglmeier M."/>
            <person name="Klingl A."/>
            <person name="Woyke T."/>
            <person name="Ryan C.M."/>
            <person name="Banfield J.F."/>
        </authorList>
    </citation>
    <scope>NUCLEOTIDE SEQUENCE [LARGE SCALE GENOMIC DNA]</scope>
</reference>
<dbReference type="Gene3D" id="3.60.15.10">
    <property type="entry name" value="Ribonuclease Z/Hydroxyacylglutathione hydrolase-like"/>
    <property type="match status" value="1"/>
</dbReference>
<gene>
    <name evidence="1" type="ORF">COU07_03495</name>
</gene>
<dbReference type="InterPro" id="IPR036866">
    <property type="entry name" value="RibonucZ/Hydroxyglut_hydro"/>
</dbReference>
<dbReference type="PANTHER" id="PTHR39189:SF1">
    <property type="entry name" value="UPF0173 METAL-DEPENDENT HYDROLASE YTKL"/>
    <property type="match status" value="1"/>
</dbReference>
<dbReference type="EMBL" id="PFAZ01000009">
    <property type="protein sequence ID" value="PIR88935.1"/>
    <property type="molecule type" value="Genomic_DNA"/>
</dbReference>